<name>A0A6N2TY06_9FIRM</name>
<evidence type="ECO:0000313" key="8">
    <source>
        <dbReference type="EMBL" id="VYT09859.1"/>
    </source>
</evidence>
<evidence type="ECO:0000256" key="3">
    <source>
        <dbReference type="ARBA" id="ARBA00022741"/>
    </source>
</evidence>
<proteinExistence type="predicted"/>
<evidence type="ECO:0000256" key="6">
    <source>
        <dbReference type="ARBA" id="ARBA00022977"/>
    </source>
</evidence>
<dbReference type="EC" id="2.7.1.35" evidence="1"/>
<evidence type="ECO:0000256" key="1">
    <source>
        <dbReference type="ARBA" id="ARBA00012104"/>
    </source>
</evidence>
<dbReference type="GO" id="GO:0009228">
    <property type="term" value="P:thiamine biosynthetic process"/>
    <property type="evidence" value="ECO:0007669"/>
    <property type="project" value="UniProtKB-KW"/>
</dbReference>
<evidence type="ECO:0000256" key="2">
    <source>
        <dbReference type="ARBA" id="ARBA00022679"/>
    </source>
</evidence>
<keyword evidence="2 8" id="KW-0808">Transferase</keyword>
<protein>
    <recommendedName>
        <fullName evidence="1">pyridoxal kinase</fullName>
        <ecNumber evidence="1">2.7.1.35</ecNumber>
    </recommendedName>
</protein>
<dbReference type="Gene3D" id="3.40.1190.20">
    <property type="match status" value="1"/>
</dbReference>
<dbReference type="InterPro" id="IPR004625">
    <property type="entry name" value="PyrdxlKinase"/>
</dbReference>
<keyword evidence="5" id="KW-0067">ATP-binding</keyword>
<dbReference type="SUPFAM" id="SSF53613">
    <property type="entry name" value="Ribokinase-like"/>
    <property type="match status" value="1"/>
</dbReference>
<sequence>MDRPLRVAAIHDLSGVGRCSLTVILPVLSAMGVQVCPVPTAMLSCHFGFGDVVFRDLTDYIPRALENYQELGIDFECIYSGFLGSEEQVDHCLEFFRSYPKALIVVDPVMGDHGKPYKTYTKELQTRMGELVSVADLITPNYTEACILLGEEYSHEPVTRAKAKSMLVRLSELGPKNVVITGLSLATGEIANVGYDRDQNAFWRVTCDYVPVSYPGTGDLYASALIGSLLTGDSLPISMDRATRFAEISIKTTFSYGTETRQGVMLERSLPWLTQREVLKNYQIL</sequence>
<keyword evidence="4 8" id="KW-0418">Kinase</keyword>
<dbReference type="EMBL" id="CACRSL010000003">
    <property type="protein sequence ID" value="VYT09859.1"/>
    <property type="molecule type" value="Genomic_DNA"/>
</dbReference>
<dbReference type="GO" id="GO:0008478">
    <property type="term" value="F:pyridoxal kinase activity"/>
    <property type="evidence" value="ECO:0007669"/>
    <property type="project" value="UniProtKB-EC"/>
</dbReference>
<dbReference type="Pfam" id="PF08543">
    <property type="entry name" value="Phos_pyr_kin"/>
    <property type="match status" value="1"/>
</dbReference>
<dbReference type="NCBIfam" id="NF005491">
    <property type="entry name" value="PRK07105.1"/>
    <property type="match status" value="1"/>
</dbReference>
<dbReference type="InterPro" id="IPR029056">
    <property type="entry name" value="Ribokinase-like"/>
</dbReference>
<gene>
    <name evidence="8" type="primary">pdxK</name>
    <name evidence="8" type="ORF">AULFYP135_01633</name>
</gene>
<dbReference type="PANTHER" id="PTHR20858:SF17">
    <property type="entry name" value="HYDROXYMETHYLPYRIMIDINE_PHOSPHOMETHYLPYRIMIDINE KINASE THI20-RELATED"/>
    <property type="match status" value="1"/>
</dbReference>
<evidence type="ECO:0000256" key="4">
    <source>
        <dbReference type="ARBA" id="ARBA00022777"/>
    </source>
</evidence>
<dbReference type="GO" id="GO:0005829">
    <property type="term" value="C:cytosol"/>
    <property type="evidence" value="ECO:0007669"/>
    <property type="project" value="TreeGrafter"/>
</dbReference>
<dbReference type="GO" id="GO:0008902">
    <property type="term" value="F:hydroxymethylpyrimidine kinase activity"/>
    <property type="evidence" value="ECO:0007669"/>
    <property type="project" value="TreeGrafter"/>
</dbReference>
<dbReference type="CDD" id="cd01173">
    <property type="entry name" value="pyridoxal_pyridoxamine_kinase"/>
    <property type="match status" value="1"/>
</dbReference>
<keyword evidence="3" id="KW-0547">Nucleotide-binding</keyword>
<accession>A0A6N2TY06</accession>
<organism evidence="8">
    <name type="scientific">uncultured Anaerotruncus sp</name>
    <dbReference type="NCBI Taxonomy" id="905011"/>
    <lineage>
        <taxon>Bacteria</taxon>
        <taxon>Bacillati</taxon>
        <taxon>Bacillota</taxon>
        <taxon>Clostridia</taxon>
        <taxon>Eubacteriales</taxon>
        <taxon>Oscillospiraceae</taxon>
        <taxon>Anaerotruncus</taxon>
        <taxon>environmental samples</taxon>
    </lineage>
</organism>
<evidence type="ECO:0000259" key="7">
    <source>
        <dbReference type="Pfam" id="PF08543"/>
    </source>
</evidence>
<evidence type="ECO:0000256" key="5">
    <source>
        <dbReference type="ARBA" id="ARBA00022840"/>
    </source>
</evidence>
<reference evidence="8" key="1">
    <citation type="submission" date="2019-11" db="EMBL/GenBank/DDBJ databases">
        <authorList>
            <person name="Feng L."/>
        </authorList>
    </citation>
    <scope>NUCLEOTIDE SEQUENCE</scope>
    <source>
        <strain evidence="8">AundefinedLFYP135</strain>
    </source>
</reference>
<keyword evidence="6" id="KW-0784">Thiamine biosynthesis</keyword>
<feature type="domain" description="Pyridoxamine kinase/Phosphomethylpyrimidine kinase" evidence="7">
    <location>
        <begin position="73"/>
        <end position="259"/>
    </location>
</feature>
<dbReference type="AlphaFoldDB" id="A0A6N2TY06"/>
<dbReference type="GO" id="GO:0009443">
    <property type="term" value="P:pyridoxal 5'-phosphate salvage"/>
    <property type="evidence" value="ECO:0007669"/>
    <property type="project" value="InterPro"/>
</dbReference>
<dbReference type="PANTHER" id="PTHR20858">
    <property type="entry name" value="PHOSPHOMETHYLPYRIMIDINE KINASE"/>
    <property type="match status" value="1"/>
</dbReference>
<dbReference type="GO" id="GO:0008972">
    <property type="term" value="F:phosphomethylpyrimidine kinase activity"/>
    <property type="evidence" value="ECO:0007669"/>
    <property type="project" value="TreeGrafter"/>
</dbReference>
<dbReference type="GO" id="GO:0005524">
    <property type="term" value="F:ATP binding"/>
    <property type="evidence" value="ECO:0007669"/>
    <property type="project" value="UniProtKB-KW"/>
</dbReference>
<dbReference type="InterPro" id="IPR013749">
    <property type="entry name" value="PM/HMP-P_kinase-1"/>
</dbReference>